<sequence>MLYLGILIVFIYLVWKFTKDSQPTNTPLNRKEPSLSREMERSKHADTQLDNAHPHKRRVEHKRQSHLATRNEQKLYFALQKALPSDYVIHSQVSLMALVKPVNFRHNSRTWAKRMDFVITDKTTRILAVIELDDATHQWKKRQERDQYVNEALLGHHKLIRIPSASFYEPSKIAHILSREVGIKCNNLEEKHSLNDVSKHNVT</sequence>
<accession>A0AB36JXX1</accession>
<evidence type="ECO:0000259" key="2">
    <source>
        <dbReference type="Pfam" id="PF10881"/>
    </source>
</evidence>
<evidence type="ECO:0000256" key="1">
    <source>
        <dbReference type="SAM" id="MobiDB-lite"/>
    </source>
</evidence>
<feature type="compositionally biased region" description="Basic residues" evidence="1">
    <location>
        <begin position="54"/>
        <end position="65"/>
    </location>
</feature>
<dbReference type="InterPro" id="IPR024402">
    <property type="entry name" value="DUF2726"/>
</dbReference>
<gene>
    <name evidence="3" type="ORF">BZG09_16785</name>
</gene>
<evidence type="ECO:0000313" key="3">
    <source>
        <dbReference type="EMBL" id="OOE39569.1"/>
    </source>
</evidence>
<dbReference type="Pfam" id="PF10881">
    <property type="entry name" value="DUF2726"/>
    <property type="match status" value="1"/>
</dbReference>
<reference evidence="3 4" key="1">
    <citation type="journal article" date="2017" name="Genome Announc.">
        <title>Draft Genome Sequences of Salinivibrio proteolyticus, Salinivibrio sharmensis, Salinivibrio siamensis, Salinivibrio costicola subsp. alcaliphilus, Salinivibrio costicola subsp. vallismortis, and 29 New Isolates Belonging to the Genus Salinivibrio.</title>
        <authorList>
            <person name="Lopez-Hermoso C."/>
            <person name="de la Haba R.R."/>
            <person name="Sanchez-Porro C."/>
            <person name="Bayliss S.C."/>
            <person name="Feil E.J."/>
            <person name="Ventosa A."/>
        </authorList>
    </citation>
    <scope>NUCLEOTIDE SEQUENCE [LARGE SCALE GENOMIC DNA]</scope>
    <source>
        <strain evidence="3 4">IC202</strain>
    </source>
</reference>
<comment type="caution">
    <text evidence="3">The sequence shown here is derived from an EMBL/GenBank/DDBJ whole genome shotgun (WGS) entry which is preliminary data.</text>
</comment>
<evidence type="ECO:0000313" key="4">
    <source>
        <dbReference type="Proteomes" id="UP000188726"/>
    </source>
</evidence>
<feature type="region of interest" description="Disordered" evidence="1">
    <location>
        <begin position="22"/>
        <end position="65"/>
    </location>
</feature>
<dbReference type="AlphaFoldDB" id="A0AB36JXX1"/>
<feature type="domain" description="DUF2726" evidence="2">
    <location>
        <begin position="65"/>
        <end position="175"/>
    </location>
</feature>
<organism evidence="3 4">
    <name type="scientific">Salinivibrio kushneri</name>
    <dbReference type="NCBI Taxonomy" id="1908198"/>
    <lineage>
        <taxon>Bacteria</taxon>
        <taxon>Pseudomonadati</taxon>
        <taxon>Pseudomonadota</taxon>
        <taxon>Gammaproteobacteria</taxon>
        <taxon>Vibrionales</taxon>
        <taxon>Vibrionaceae</taxon>
        <taxon>Salinivibrio</taxon>
    </lineage>
</organism>
<feature type="compositionally biased region" description="Basic and acidic residues" evidence="1">
    <location>
        <begin position="29"/>
        <end position="47"/>
    </location>
</feature>
<name>A0AB36JXX1_9GAMM</name>
<dbReference type="Proteomes" id="UP000188726">
    <property type="component" value="Unassembled WGS sequence"/>
</dbReference>
<dbReference type="EMBL" id="MUEO01000088">
    <property type="protein sequence ID" value="OOE39569.1"/>
    <property type="molecule type" value="Genomic_DNA"/>
</dbReference>
<proteinExistence type="predicted"/>
<protein>
    <recommendedName>
        <fullName evidence="2">DUF2726 domain-containing protein</fullName>
    </recommendedName>
</protein>
<dbReference type="RefSeq" id="WP_077459693.1">
    <property type="nucleotide sequence ID" value="NZ_MUEN01000139.1"/>
</dbReference>